<keyword evidence="6" id="KW-1185">Reference proteome</keyword>
<evidence type="ECO:0000313" key="5">
    <source>
        <dbReference type="EMBL" id="KAG5653123.1"/>
    </source>
</evidence>
<proteinExistence type="inferred from homology"/>
<feature type="compositionally biased region" description="Low complexity" evidence="3">
    <location>
        <begin position="151"/>
        <end position="167"/>
    </location>
</feature>
<sequence>MASENSRSSLSVSSRVCTSLPDSFDLVSSSTRTKEVFNSIVKGRKSWKTLRGGEIVWPPELEAALLEGLESYQPDDSRETRMLGRFPMRNRFISDYIFHKTGTRRTAKQVGSRLQQLRDTCAGKKLMKLLSPLGTAGPSRYNHPSRRFSNDTDSSSDLSSPPSTPLHTHSRFDDATRTVISIDILPTDGSCAYEPAEIFSVEDLEWDRSNGIVRPSPQARPFHTIDPTVTFVATSAMSAQSHFTVHSAGTVVFEEKTRLAAAGKAPHRTDDALLYSTTLVPGFWKKIGDSPDPTQYTINQDVIQSTQNVPSIIFSAVYKFTYPSRTPQVFNPSSASPFHEEKLMCEAQESLTMDCLLAMDVFPNFPETGSYFVFDDNSSPWDARSPSALPSEISGYPGSDDEVDPTLSPVSVCYSLDFSNYASSLLLSDDPDADLTTGIMNPSRQPLARVKLRIVVLHRFRFHISSH</sequence>
<evidence type="ECO:0000313" key="6">
    <source>
        <dbReference type="Proteomes" id="UP000717328"/>
    </source>
</evidence>
<feature type="domain" description="TEA" evidence="4">
    <location>
        <begin position="50"/>
        <end position="124"/>
    </location>
</feature>
<dbReference type="PROSITE" id="PS51088">
    <property type="entry name" value="TEA_2"/>
    <property type="match status" value="1"/>
</dbReference>
<dbReference type="Proteomes" id="UP000717328">
    <property type="component" value="Unassembled WGS sequence"/>
</dbReference>
<reference evidence="5" key="1">
    <citation type="submission" date="2021-02" db="EMBL/GenBank/DDBJ databases">
        <authorList>
            <person name="Nieuwenhuis M."/>
            <person name="Van De Peppel L.J.J."/>
        </authorList>
    </citation>
    <scope>NUCLEOTIDE SEQUENCE</scope>
    <source>
        <strain evidence="5">D49</strain>
    </source>
</reference>
<feature type="region of interest" description="Disordered" evidence="3">
    <location>
        <begin position="132"/>
        <end position="171"/>
    </location>
</feature>
<protein>
    <recommendedName>
        <fullName evidence="4">TEA domain-containing protein</fullName>
    </recommendedName>
</protein>
<dbReference type="GO" id="GO:0003700">
    <property type="term" value="F:DNA-binding transcription factor activity"/>
    <property type="evidence" value="ECO:0007669"/>
    <property type="project" value="InterPro"/>
</dbReference>
<organism evidence="5 6">
    <name type="scientific">Sphagnurus paluster</name>
    <dbReference type="NCBI Taxonomy" id="117069"/>
    <lineage>
        <taxon>Eukaryota</taxon>
        <taxon>Fungi</taxon>
        <taxon>Dikarya</taxon>
        <taxon>Basidiomycota</taxon>
        <taxon>Agaricomycotina</taxon>
        <taxon>Agaricomycetes</taxon>
        <taxon>Agaricomycetidae</taxon>
        <taxon>Agaricales</taxon>
        <taxon>Tricholomatineae</taxon>
        <taxon>Lyophyllaceae</taxon>
        <taxon>Sphagnurus</taxon>
    </lineage>
</organism>
<dbReference type="SMART" id="SM00426">
    <property type="entry name" value="TEA"/>
    <property type="match status" value="1"/>
</dbReference>
<evidence type="ECO:0000256" key="2">
    <source>
        <dbReference type="PROSITE-ProRule" id="PRU00505"/>
    </source>
</evidence>
<dbReference type="Pfam" id="PF01285">
    <property type="entry name" value="TEA"/>
    <property type="match status" value="1"/>
</dbReference>
<evidence type="ECO:0000256" key="3">
    <source>
        <dbReference type="SAM" id="MobiDB-lite"/>
    </source>
</evidence>
<comment type="similarity">
    <text evidence="1">Belongs to the TEC1 family.</text>
</comment>
<reference evidence="5" key="2">
    <citation type="submission" date="2021-10" db="EMBL/GenBank/DDBJ databases">
        <title>Phylogenomics reveals ancestral predisposition of the termite-cultivated fungus Termitomyces towards a domesticated lifestyle.</title>
        <authorList>
            <person name="Auxier B."/>
            <person name="Grum-Grzhimaylo A."/>
            <person name="Cardenas M.E."/>
            <person name="Lodge J.D."/>
            <person name="Laessoe T."/>
            <person name="Pedersen O."/>
            <person name="Smith M.E."/>
            <person name="Kuyper T.W."/>
            <person name="Franco-Molano E.A."/>
            <person name="Baroni T.J."/>
            <person name="Aanen D.K."/>
        </authorList>
    </citation>
    <scope>NUCLEOTIDE SEQUENCE</scope>
    <source>
        <strain evidence="5">D49</strain>
    </source>
</reference>
<evidence type="ECO:0000259" key="4">
    <source>
        <dbReference type="PROSITE" id="PS51088"/>
    </source>
</evidence>
<dbReference type="InterPro" id="IPR000818">
    <property type="entry name" value="TEA/ATTS_dom"/>
</dbReference>
<accession>A0A9P7GN26</accession>
<dbReference type="EMBL" id="JABCKI010000073">
    <property type="protein sequence ID" value="KAG5653123.1"/>
    <property type="molecule type" value="Genomic_DNA"/>
</dbReference>
<dbReference type="InterPro" id="IPR038096">
    <property type="entry name" value="TEA/ATTS_sf"/>
</dbReference>
<gene>
    <name evidence="5" type="ORF">H0H81_002190</name>
</gene>
<evidence type="ECO:0000256" key="1">
    <source>
        <dbReference type="ARBA" id="ARBA00008421"/>
    </source>
</evidence>
<feature type="DNA-binding region" description="TEA" evidence="2">
    <location>
        <begin position="50"/>
        <end position="124"/>
    </location>
</feature>
<name>A0A9P7GN26_9AGAR</name>
<dbReference type="AlphaFoldDB" id="A0A9P7GN26"/>
<dbReference type="Gene3D" id="6.10.20.40">
    <property type="entry name" value="TEA/ATTS domain"/>
    <property type="match status" value="1"/>
</dbReference>
<comment type="caution">
    <text evidence="5">The sequence shown here is derived from an EMBL/GenBank/DDBJ whole genome shotgun (WGS) entry which is preliminary data.</text>
</comment>
<dbReference type="OrthoDB" id="10006572at2759"/>